<comment type="caution">
    <text evidence="2">The sequence shown here is derived from an EMBL/GenBank/DDBJ whole genome shotgun (WGS) entry which is preliminary data.</text>
</comment>
<organism evidence="2 3">
    <name type="scientific">Actinocorallia herbida</name>
    <dbReference type="NCBI Taxonomy" id="58109"/>
    <lineage>
        <taxon>Bacteria</taxon>
        <taxon>Bacillati</taxon>
        <taxon>Actinomycetota</taxon>
        <taxon>Actinomycetes</taxon>
        <taxon>Streptosporangiales</taxon>
        <taxon>Thermomonosporaceae</taxon>
        <taxon>Actinocorallia</taxon>
    </lineage>
</organism>
<dbReference type="PANTHER" id="PTHR43734:SF1">
    <property type="entry name" value="PHYTOENE DESATURASE"/>
    <property type="match status" value="1"/>
</dbReference>
<evidence type="ECO:0000259" key="1">
    <source>
        <dbReference type="Pfam" id="PF01593"/>
    </source>
</evidence>
<dbReference type="SUPFAM" id="SSF51971">
    <property type="entry name" value="Nucleotide-binding domain"/>
    <property type="match status" value="1"/>
</dbReference>
<accession>A0A3N1CUD3</accession>
<dbReference type="InterPro" id="IPR002937">
    <property type="entry name" value="Amino_oxidase"/>
</dbReference>
<feature type="domain" description="Amine oxidase" evidence="1">
    <location>
        <begin position="270"/>
        <end position="376"/>
    </location>
</feature>
<gene>
    <name evidence="2" type="ORF">EDD29_2453</name>
</gene>
<protein>
    <submittedName>
        <fullName evidence="2">Phytoene dehydrogenase-like protein</fullName>
    </submittedName>
</protein>
<dbReference type="Gene3D" id="3.50.50.60">
    <property type="entry name" value="FAD/NAD(P)-binding domain"/>
    <property type="match status" value="1"/>
</dbReference>
<dbReference type="OrthoDB" id="5501831at2"/>
<dbReference type="Pfam" id="PF13450">
    <property type="entry name" value="NAD_binding_8"/>
    <property type="match status" value="1"/>
</dbReference>
<dbReference type="Gene3D" id="3.40.50.720">
    <property type="entry name" value="NAD(P)-binding Rossmann-like Domain"/>
    <property type="match status" value="1"/>
</dbReference>
<keyword evidence="3" id="KW-1185">Reference proteome</keyword>
<dbReference type="Proteomes" id="UP000272400">
    <property type="component" value="Unassembled WGS sequence"/>
</dbReference>
<dbReference type="RefSeq" id="WP_123664479.1">
    <property type="nucleotide sequence ID" value="NZ_RJKE01000001.1"/>
</dbReference>
<dbReference type="InterPro" id="IPR036188">
    <property type="entry name" value="FAD/NAD-bd_sf"/>
</dbReference>
<dbReference type="PANTHER" id="PTHR43734">
    <property type="entry name" value="PHYTOENE DESATURASE"/>
    <property type="match status" value="1"/>
</dbReference>
<proteinExistence type="predicted"/>
<evidence type="ECO:0000313" key="2">
    <source>
        <dbReference type="EMBL" id="ROO84921.1"/>
    </source>
</evidence>
<dbReference type="EMBL" id="RJKE01000001">
    <property type="protein sequence ID" value="ROO84921.1"/>
    <property type="molecule type" value="Genomic_DNA"/>
</dbReference>
<evidence type="ECO:0000313" key="3">
    <source>
        <dbReference type="Proteomes" id="UP000272400"/>
    </source>
</evidence>
<sequence>MTTITIIGGGLAGLTAAISGAEQGASVVLHEAHAEPGGRARTTDGPYRANDGAHAFYADGAPWRWLKKRGLVQPFHAIRPASLARLYFRGDGDLGHLPPAPLLRAILLSRRHRAPVDLPFRDWATDRFGEAAAEAVIGLLGPATYFHDPGVLSAAFCQERLHRVAALSYPVTRYPRGGWATMVGNMRRRAEELGVRIETGSRVTELPEDGPVIVATSLDSARGLLDDPSLTWESGRAACRDVALRARPGDAFLVFDLVERSLIEDFSAADATLAPAGHSLVQGFVPARPGESKADALRRLDRAFDRAFPDWRSRTVWERDQLSHHRTGALDLPGRTWRDRPAVSRGDGRFLAGDSVAAPGMLAEVSITSALRAAELAVSLARRVRTGSPGRSAS</sequence>
<dbReference type="GO" id="GO:0016491">
    <property type="term" value="F:oxidoreductase activity"/>
    <property type="evidence" value="ECO:0007669"/>
    <property type="project" value="InterPro"/>
</dbReference>
<dbReference type="Pfam" id="PF01593">
    <property type="entry name" value="Amino_oxidase"/>
    <property type="match status" value="1"/>
</dbReference>
<name>A0A3N1CUD3_9ACTN</name>
<reference evidence="2 3" key="1">
    <citation type="submission" date="2018-11" db="EMBL/GenBank/DDBJ databases">
        <title>Sequencing the genomes of 1000 actinobacteria strains.</title>
        <authorList>
            <person name="Klenk H.-P."/>
        </authorList>
    </citation>
    <scope>NUCLEOTIDE SEQUENCE [LARGE SCALE GENOMIC DNA]</scope>
    <source>
        <strain evidence="2 3">DSM 44254</strain>
    </source>
</reference>
<dbReference type="AlphaFoldDB" id="A0A3N1CUD3"/>